<dbReference type="EMBL" id="JACSQN010000006">
    <property type="protein sequence ID" value="MBD7984686.1"/>
    <property type="molecule type" value="Genomic_DNA"/>
</dbReference>
<proteinExistence type="predicted"/>
<dbReference type="SUPFAM" id="SSF50814">
    <property type="entry name" value="Lipocalins"/>
    <property type="match status" value="1"/>
</dbReference>
<evidence type="ECO:0000313" key="2">
    <source>
        <dbReference type="Proteomes" id="UP000626786"/>
    </source>
</evidence>
<organism evidence="1 2">
    <name type="scientific">Sporosarcina quadrami</name>
    <dbReference type="NCBI Taxonomy" id="2762234"/>
    <lineage>
        <taxon>Bacteria</taxon>
        <taxon>Bacillati</taxon>
        <taxon>Bacillota</taxon>
        <taxon>Bacilli</taxon>
        <taxon>Bacillales</taxon>
        <taxon>Caryophanaceae</taxon>
        <taxon>Sporosarcina</taxon>
    </lineage>
</organism>
<sequence length="139" mass="15600">MESIKDGKQVEVLLRSTIRHAGQEAESHELKSAGELTVKAGKTYLRFEEKQNGQQIRTIVKLAQEDAFIMRSGAVQMRLPFTPGEFRSGTYGNGPASFQLLVKTKKLEVTDDRFTAHYELHAEGALLGKHELTIYYTEG</sequence>
<dbReference type="Gene3D" id="2.40.128.20">
    <property type="match status" value="1"/>
</dbReference>
<evidence type="ECO:0000313" key="1">
    <source>
        <dbReference type="EMBL" id="MBD7984686.1"/>
    </source>
</evidence>
<dbReference type="Pfam" id="PF09148">
    <property type="entry name" value="DUF1934"/>
    <property type="match status" value="1"/>
</dbReference>
<keyword evidence="2" id="KW-1185">Reference proteome</keyword>
<gene>
    <name evidence="1" type="ORF">H9649_08845</name>
</gene>
<protein>
    <submittedName>
        <fullName evidence="1">DUF1934 domain-containing protein</fullName>
    </submittedName>
</protein>
<dbReference type="RefSeq" id="WP_191694372.1">
    <property type="nucleotide sequence ID" value="NZ_JACSQN010000006.1"/>
</dbReference>
<dbReference type="Proteomes" id="UP000626786">
    <property type="component" value="Unassembled WGS sequence"/>
</dbReference>
<name>A0ABR8U9H1_9BACL</name>
<dbReference type="InterPro" id="IPR015231">
    <property type="entry name" value="DUF1934"/>
</dbReference>
<reference evidence="1 2" key="1">
    <citation type="submission" date="2020-08" db="EMBL/GenBank/DDBJ databases">
        <title>A Genomic Blueprint of the Chicken Gut Microbiome.</title>
        <authorList>
            <person name="Gilroy R."/>
            <person name="Ravi A."/>
            <person name="Getino M."/>
            <person name="Pursley I."/>
            <person name="Horton D.L."/>
            <person name="Alikhan N.-F."/>
            <person name="Baker D."/>
            <person name="Gharbi K."/>
            <person name="Hall N."/>
            <person name="Watson M."/>
            <person name="Adriaenssens E.M."/>
            <person name="Foster-Nyarko E."/>
            <person name="Jarju S."/>
            <person name="Secka A."/>
            <person name="Antonio M."/>
            <person name="Oren A."/>
            <person name="Chaudhuri R."/>
            <person name="La Ragione R.M."/>
            <person name="Hildebrand F."/>
            <person name="Pallen M.J."/>
        </authorList>
    </citation>
    <scope>NUCLEOTIDE SEQUENCE [LARGE SCALE GENOMIC DNA]</scope>
    <source>
        <strain evidence="1 2">Sa2YVA2</strain>
    </source>
</reference>
<comment type="caution">
    <text evidence="1">The sequence shown here is derived from an EMBL/GenBank/DDBJ whole genome shotgun (WGS) entry which is preliminary data.</text>
</comment>
<dbReference type="InterPro" id="IPR012674">
    <property type="entry name" value="Calycin"/>
</dbReference>
<accession>A0ABR8U9H1</accession>